<gene>
    <name evidence="1" type="ORF">R3P38DRAFT_3202578</name>
</gene>
<dbReference type="AlphaFoldDB" id="A0AAW0AU38"/>
<reference evidence="1 2" key="1">
    <citation type="journal article" date="2024" name="J Genomics">
        <title>Draft genome sequencing and assembly of Favolaschia claudopus CIRM-BRFM 2984 isolated from oak limbs.</title>
        <authorList>
            <person name="Navarro D."/>
            <person name="Drula E."/>
            <person name="Chaduli D."/>
            <person name="Cazenave R."/>
            <person name="Ahrendt S."/>
            <person name="Wang J."/>
            <person name="Lipzen A."/>
            <person name="Daum C."/>
            <person name="Barry K."/>
            <person name="Grigoriev I.V."/>
            <person name="Favel A."/>
            <person name="Rosso M.N."/>
            <person name="Martin F."/>
        </authorList>
    </citation>
    <scope>NUCLEOTIDE SEQUENCE [LARGE SCALE GENOMIC DNA]</scope>
    <source>
        <strain evidence="1 2">CIRM-BRFM 2984</strain>
    </source>
</reference>
<keyword evidence="2" id="KW-1185">Reference proteome</keyword>
<comment type="caution">
    <text evidence="1">The sequence shown here is derived from an EMBL/GenBank/DDBJ whole genome shotgun (WGS) entry which is preliminary data.</text>
</comment>
<sequence length="352" mass="37609">MTDTNAMDVVADAPANAVGTPIPAAVDPVPAAVDPAAVNPAPAAADTVNPVDGGEMKRGLYYEVSSTSIVVFLPPVQKDRLVRGWRRRHLEEEHPERFHAREDDEVSARIAASYDISCQCLKDAHALALFKAEELAKKDRSFDSDSDSDDEREPLKPEDIIIWDGTRPEMTARTDAGAAADLAVAADIASDMAEDARTGQAMSVRAVLSNGETVLSNGDKGFFNFVPASLLAAATEDLEIADAYDSERRAAPSPIPSLMSEAASEIGDINDEIGDINDMETAAETATETGDASESGVTHPLELVCVNGVRKVQCKCVDGKHLPCRLRETFAFESPDGTVVVKKFRTIVVALN</sequence>
<name>A0AAW0AU38_9AGAR</name>
<dbReference type="EMBL" id="JAWWNJ010000049">
    <property type="protein sequence ID" value="KAK7016968.1"/>
    <property type="molecule type" value="Genomic_DNA"/>
</dbReference>
<evidence type="ECO:0000313" key="1">
    <source>
        <dbReference type="EMBL" id="KAK7016968.1"/>
    </source>
</evidence>
<organism evidence="1 2">
    <name type="scientific">Favolaschia claudopus</name>
    <dbReference type="NCBI Taxonomy" id="2862362"/>
    <lineage>
        <taxon>Eukaryota</taxon>
        <taxon>Fungi</taxon>
        <taxon>Dikarya</taxon>
        <taxon>Basidiomycota</taxon>
        <taxon>Agaricomycotina</taxon>
        <taxon>Agaricomycetes</taxon>
        <taxon>Agaricomycetidae</taxon>
        <taxon>Agaricales</taxon>
        <taxon>Marasmiineae</taxon>
        <taxon>Mycenaceae</taxon>
        <taxon>Favolaschia</taxon>
    </lineage>
</organism>
<dbReference type="Proteomes" id="UP001362999">
    <property type="component" value="Unassembled WGS sequence"/>
</dbReference>
<protein>
    <submittedName>
        <fullName evidence="1">Uncharacterized protein</fullName>
    </submittedName>
</protein>
<proteinExistence type="predicted"/>
<accession>A0AAW0AU38</accession>
<evidence type="ECO:0000313" key="2">
    <source>
        <dbReference type="Proteomes" id="UP001362999"/>
    </source>
</evidence>